<evidence type="ECO:0000313" key="2">
    <source>
        <dbReference type="EMBL" id="KZT02325.1"/>
    </source>
</evidence>
<reference evidence="2 3" key="1">
    <citation type="journal article" date="2016" name="Mol. Biol. Evol.">
        <title>Comparative Genomics of Early-Diverging Mushroom-Forming Fungi Provides Insights into the Origins of Lignocellulose Decay Capabilities.</title>
        <authorList>
            <person name="Nagy L.G."/>
            <person name="Riley R."/>
            <person name="Tritt A."/>
            <person name="Adam C."/>
            <person name="Daum C."/>
            <person name="Floudas D."/>
            <person name="Sun H."/>
            <person name="Yadav J.S."/>
            <person name="Pangilinan J."/>
            <person name="Larsson K.H."/>
            <person name="Matsuura K."/>
            <person name="Barry K."/>
            <person name="Labutti K."/>
            <person name="Kuo R."/>
            <person name="Ohm R.A."/>
            <person name="Bhattacharya S.S."/>
            <person name="Shirouzu T."/>
            <person name="Yoshinaga Y."/>
            <person name="Martin F.M."/>
            <person name="Grigoriev I.V."/>
            <person name="Hibbett D.S."/>
        </authorList>
    </citation>
    <scope>NUCLEOTIDE SEQUENCE [LARGE SCALE GENOMIC DNA]</scope>
    <source>
        <strain evidence="2 3">93-53</strain>
    </source>
</reference>
<feature type="compositionally biased region" description="Basic residues" evidence="1">
    <location>
        <begin position="213"/>
        <end position="222"/>
    </location>
</feature>
<keyword evidence="3" id="KW-1185">Reference proteome</keyword>
<feature type="compositionally biased region" description="Acidic residues" evidence="1">
    <location>
        <begin position="69"/>
        <end position="87"/>
    </location>
</feature>
<evidence type="ECO:0000313" key="3">
    <source>
        <dbReference type="Proteomes" id="UP000076871"/>
    </source>
</evidence>
<name>A0A165C7A1_9APHY</name>
<dbReference type="STRING" id="1314785.A0A165C7A1"/>
<feature type="region of interest" description="Disordered" evidence="1">
    <location>
        <begin position="179"/>
        <end position="222"/>
    </location>
</feature>
<accession>A0A165C7A1</accession>
<gene>
    <name evidence="2" type="ORF">LAESUDRAFT_716933</name>
</gene>
<feature type="region of interest" description="Disordered" evidence="1">
    <location>
        <begin position="39"/>
        <end position="87"/>
    </location>
</feature>
<dbReference type="Proteomes" id="UP000076871">
    <property type="component" value="Unassembled WGS sequence"/>
</dbReference>
<feature type="compositionally biased region" description="Basic and acidic residues" evidence="1">
    <location>
        <begin position="40"/>
        <end position="55"/>
    </location>
</feature>
<organism evidence="2 3">
    <name type="scientific">Laetiporus sulphureus 93-53</name>
    <dbReference type="NCBI Taxonomy" id="1314785"/>
    <lineage>
        <taxon>Eukaryota</taxon>
        <taxon>Fungi</taxon>
        <taxon>Dikarya</taxon>
        <taxon>Basidiomycota</taxon>
        <taxon>Agaricomycotina</taxon>
        <taxon>Agaricomycetes</taxon>
        <taxon>Polyporales</taxon>
        <taxon>Laetiporus</taxon>
    </lineage>
</organism>
<dbReference type="AlphaFoldDB" id="A0A165C7A1"/>
<dbReference type="RefSeq" id="XP_040760065.1">
    <property type="nucleotide sequence ID" value="XM_040907287.1"/>
</dbReference>
<evidence type="ECO:0000256" key="1">
    <source>
        <dbReference type="SAM" id="MobiDB-lite"/>
    </source>
</evidence>
<proteinExistence type="predicted"/>
<protein>
    <submittedName>
        <fullName evidence="2">Uncharacterized protein</fullName>
    </submittedName>
</protein>
<sequence>MYQNTRVHTVMCFTVSRDASYNALPATAMHQTEDLCELLEPDKNGGDNSEDEHSPLESSTRNGGPGTSSDDESIATDASDSQDEDDLSFTLPNRRHIASAGVDQQAVARVFFELERAAPKMQELSQYLSNVPALIRTEDVERAAGFQDKLLMLTRQLSRLLISHDHRIDSLQVATPGALDSMLQDRPKTPLPTQCKRRAGTDSLLGASPEKTQRRKDSHAPH</sequence>
<dbReference type="InParanoid" id="A0A165C7A1"/>
<dbReference type="GeneID" id="63824316"/>
<dbReference type="EMBL" id="KV427653">
    <property type="protein sequence ID" value="KZT02325.1"/>
    <property type="molecule type" value="Genomic_DNA"/>
</dbReference>